<accession>A0A833QRL5</accession>
<dbReference type="OrthoDB" id="2414662at2759"/>
<dbReference type="FunFam" id="3.40.640.10:FF:000067">
    <property type="entry name" value="Aminotransferase, class I/classII"/>
    <property type="match status" value="1"/>
</dbReference>
<dbReference type="InterPro" id="IPR015421">
    <property type="entry name" value="PyrdxlP-dep_Trfase_major"/>
</dbReference>
<dbReference type="CDD" id="cd03124">
    <property type="entry name" value="alpha_CA_prokaryotic_like"/>
    <property type="match status" value="1"/>
</dbReference>
<evidence type="ECO:0000313" key="10">
    <source>
        <dbReference type="EMBL" id="KAF3324107.1"/>
    </source>
</evidence>
<comment type="cofactor">
    <cofactor evidence="1">
        <name>pyridoxal 5'-phosphate</name>
        <dbReference type="ChEBI" id="CHEBI:597326"/>
    </cofactor>
</comment>
<dbReference type="GO" id="GO:0030170">
    <property type="term" value="F:pyridoxal phosphate binding"/>
    <property type="evidence" value="ECO:0007669"/>
    <property type="project" value="InterPro"/>
</dbReference>
<dbReference type="InterPro" id="IPR041891">
    <property type="entry name" value="Alpha_CA_prokaryot-like"/>
</dbReference>
<dbReference type="AlphaFoldDB" id="A0A833QRL5"/>
<evidence type="ECO:0000256" key="4">
    <source>
        <dbReference type="ARBA" id="ARBA00022576"/>
    </source>
</evidence>
<dbReference type="InterPro" id="IPR015422">
    <property type="entry name" value="PyrdxlP-dep_Trfase_small"/>
</dbReference>
<dbReference type="Pfam" id="PF00155">
    <property type="entry name" value="Aminotran_1_2"/>
    <property type="match status" value="1"/>
</dbReference>
<dbReference type="EMBL" id="SWLB01000022">
    <property type="protein sequence ID" value="KAF3324107.1"/>
    <property type="molecule type" value="Genomic_DNA"/>
</dbReference>
<evidence type="ECO:0000256" key="8">
    <source>
        <dbReference type="SAM" id="MobiDB-lite"/>
    </source>
</evidence>
<dbReference type="GO" id="GO:0008270">
    <property type="term" value="F:zinc ion binding"/>
    <property type="evidence" value="ECO:0007669"/>
    <property type="project" value="InterPro"/>
</dbReference>
<dbReference type="SMART" id="SM01057">
    <property type="entry name" value="Carb_anhydrase"/>
    <property type="match status" value="1"/>
</dbReference>
<dbReference type="Gene3D" id="3.90.1150.10">
    <property type="entry name" value="Aspartate Aminotransferase, domain 1"/>
    <property type="match status" value="1"/>
</dbReference>
<dbReference type="InterPro" id="IPR001148">
    <property type="entry name" value="CA_dom"/>
</dbReference>
<evidence type="ECO:0000259" key="9">
    <source>
        <dbReference type="PROSITE" id="PS51144"/>
    </source>
</evidence>
<feature type="region of interest" description="Disordered" evidence="8">
    <location>
        <begin position="533"/>
        <end position="557"/>
    </location>
</feature>
<dbReference type="PROSITE" id="PS00162">
    <property type="entry name" value="ALPHA_CA_1"/>
    <property type="match status" value="1"/>
</dbReference>
<reference evidence="10" key="1">
    <citation type="submission" date="2020-01" db="EMBL/GenBank/DDBJ databases">
        <title>Genome sequence of Kobresia littledalei, the first chromosome-level genome in the family Cyperaceae.</title>
        <authorList>
            <person name="Qu G."/>
        </authorList>
    </citation>
    <scope>NUCLEOTIDE SEQUENCE</scope>
    <source>
        <strain evidence="10">C.B.Clarke</strain>
        <tissue evidence="10">Leaf</tissue>
    </source>
</reference>
<dbReference type="Gene3D" id="3.10.200.10">
    <property type="entry name" value="Alpha carbonic anhydrase"/>
    <property type="match status" value="1"/>
</dbReference>
<protein>
    <recommendedName>
        <fullName evidence="3">carbonic anhydrase</fullName>
        <ecNumber evidence="3">4.2.1.1</ecNumber>
    </recommendedName>
</protein>
<evidence type="ECO:0000256" key="6">
    <source>
        <dbReference type="ARBA" id="ARBA00022898"/>
    </source>
</evidence>
<keyword evidence="5 10" id="KW-0808">Transferase</keyword>
<dbReference type="SUPFAM" id="SSF53383">
    <property type="entry name" value="PLP-dependent transferases"/>
    <property type="match status" value="1"/>
</dbReference>
<gene>
    <name evidence="10" type="ORF">FCM35_KLT11574</name>
</gene>
<dbReference type="InterPro" id="IPR018338">
    <property type="entry name" value="Carbonic_anhydrase_a-class_CS"/>
</dbReference>
<dbReference type="EC" id="4.2.1.1" evidence="3"/>
<feature type="domain" description="Alpha-carbonic anhydrase" evidence="9">
    <location>
        <begin position="109"/>
        <end position="343"/>
    </location>
</feature>
<dbReference type="PANTHER" id="PTHR43807">
    <property type="entry name" value="FI04487P"/>
    <property type="match status" value="1"/>
</dbReference>
<evidence type="ECO:0000256" key="5">
    <source>
        <dbReference type="ARBA" id="ARBA00022679"/>
    </source>
</evidence>
<dbReference type="GO" id="GO:0005737">
    <property type="term" value="C:cytoplasm"/>
    <property type="evidence" value="ECO:0007669"/>
    <property type="project" value="TreeGrafter"/>
</dbReference>
<dbReference type="Gene3D" id="3.40.640.10">
    <property type="entry name" value="Type I PLP-dependent aspartate aminotransferase-like (Major domain)"/>
    <property type="match status" value="1"/>
</dbReference>
<proteinExistence type="predicted"/>
<dbReference type="GO" id="GO:0016212">
    <property type="term" value="F:kynurenine-oxoglutarate transaminase activity"/>
    <property type="evidence" value="ECO:0007669"/>
    <property type="project" value="TreeGrafter"/>
</dbReference>
<dbReference type="GO" id="GO:0004089">
    <property type="term" value="F:carbonate dehydratase activity"/>
    <property type="evidence" value="ECO:0007669"/>
    <property type="project" value="UniProtKB-EC"/>
</dbReference>
<keyword evidence="6" id="KW-0663">Pyridoxal phosphate</keyword>
<comment type="cofactor">
    <cofactor evidence="2">
        <name>Zn(2+)</name>
        <dbReference type="ChEBI" id="CHEBI:29105"/>
    </cofactor>
</comment>
<organism evidence="10 11">
    <name type="scientific">Carex littledalei</name>
    <dbReference type="NCBI Taxonomy" id="544730"/>
    <lineage>
        <taxon>Eukaryota</taxon>
        <taxon>Viridiplantae</taxon>
        <taxon>Streptophyta</taxon>
        <taxon>Embryophyta</taxon>
        <taxon>Tracheophyta</taxon>
        <taxon>Spermatophyta</taxon>
        <taxon>Magnoliopsida</taxon>
        <taxon>Liliopsida</taxon>
        <taxon>Poales</taxon>
        <taxon>Cyperaceae</taxon>
        <taxon>Cyperoideae</taxon>
        <taxon>Cariceae</taxon>
        <taxon>Carex</taxon>
        <taxon>Carex subgen. Euthyceras</taxon>
    </lineage>
</organism>
<comment type="caution">
    <text evidence="10">The sequence shown here is derived from an EMBL/GenBank/DDBJ whole genome shotgun (WGS) entry which is preliminary data.</text>
</comment>
<dbReference type="PANTHER" id="PTHR43807:SF20">
    <property type="entry name" value="FI04487P"/>
    <property type="match status" value="1"/>
</dbReference>
<evidence type="ECO:0000256" key="7">
    <source>
        <dbReference type="ARBA" id="ARBA00023239"/>
    </source>
</evidence>
<feature type="compositionally biased region" description="Low complexity" evidence="8">
    <location>
        <begin position="540"/>
        <end position="554"/>
    </location>
</feature>
<evidence type="ECO:0000313" key="11">
    <source>
        <dbReference type="Proteomes" id="UP000623129"/>
    </source>
</evidence>
<keyword evidence="11" id="KW-1185">Reference proteome</keyword>
<name>A0A833QRL5_9POAL</name>
<dbReference type="Proteomes" id="UP000623129">
    <property type="component" value="Unassembled WGS sequence"/>
</dbReference>
<keyword evidence="7" id="KW-0456">Lyase</keyword>
<evidence type="ECO:0000256" key="2">
    <source>
        <dbReference type="ARBA" id="ARBA00001947"/>
    </source>
</evidence>
<evidence type="ECO:0000256" key="1">
    <source>
        <dbReference type="ARBA" id="ARBA00001933"/>
    </source>
</evidence>
<dbReference type="SUPFAM" id="SSF51069">
    <property type="entry name" value="Carbonic anhydrase"/>
    <property type="match status" value="1"/>
</dbReference>
<keyword evidence="4 10" id="KW-0032">Aminotransferase</keyword>
<dbReference type="PROSITE" id="PS51144">
    <property type="entry name" value="ALPHA_CA_2"/>
    <property type="match status" value="1"/>
</dbReference>
<dbReference type="CDD" id="cd00609">
    <property type="entry name" value="AAT_like"/>
    <property type="match status" value="1"/>
</dbReference>
<sequence>MRVQFRLQNQTKNSISQLLSLGLTASRPVPEESPCLTASRCLASRPHGRYRKSRLASWPHGKHRVVASPHGRYRKSRLTSRIVVLRSRSSICLLLSIPLTSAVKDENGTSYSYTPGAKDGPEHWGELSDQWQMCGTGLAQSPIDISKQSVEEQPNLGSLVKSYWPSRATLKRRQHYIELKWKNEAGSILINDTRYDLTQLHWHYPSEHTIDGKRYDLEMHVVHKSSDNKTAVIGILYEYGRPDSFLTRLVPYIRSMIVTKSKEEPIGIVNPKYAMGFGKKYYRYMGSLTTPPCTEGVVWTIPKKVRSVSREQVQMLKEAVDNGSQDNARPLQNINGRVDWDTLLNKNAIIIESVFLVMKYVILWRSIKATAVPRPLTGFKRRVNKSLLRLEEKSKCSTSSFEHGNGSSNEYPGRNFPIIKQLERRKIKQNKRTSNKPNFRPTTLHNKIFNSPCRIQRFVQLRPNRNETTKEETNQSGEMILSSPFTTAGAHHYEMSLSLRPFTSLKRAFLSSSSLLRSSSLVPAMAASFSTTISTTESDSGSQPKQPASSSPPLQGFPNFDGPDFVKDAAIEAIKAGKNQYARGYGVPDLNSAIASRFLKDTGLMIDPEKEVTVTSGCTEAIAATILGLINPGDEVVLFAPFYDSYEAVLSMAGANIRCITLRPPDFAVPLEELKSVISKNTKAIMINTPHNPTGKMFTREELEFIAELCTENDVLVFTDEVYDKLSFEMDHISMASLPGMFNRTVTMNSLGKTFSLTGWKIGWAVAPPHLTWGVRQAHAFLTFATSTPMQFAAATALQAPDSYFEELKRDYMAKKAILVEGLEAVGFVVYPSSGTYFVVVDHTPFGFESDVAFCEHLIQEVGVVAIPTSVFYLNPEEGKNLVRFTFCKDEATLRGAVERMKQKLRRR</sequence>
<dbReference type="InterPro" id="IPR004839">
    <property type="entry name" value="Aminotransferase_I/II_large"/>
</dbReference>
<dbReference type="Pfam" id="PF00194">
    <property type="entry name" value="Carb_anhydrase"/>
    <property type="match status" value="1"/>
</dbReference>
<dbReference type="InterPro" id="IPR051326">
    <property type="entry name" value="Kynurenine-oxoglutarate_AT"/>
</dbReference>
<evidence type="ECO:0000256" key="3">
    <source>
        <dbReference type="ARBA" id="ARBA00012925"/>
    </source>
</evidence>
<dbReference type="InterPro" id="IPR015424">
    <property type="entry name" value="PyrdxlP-dep_Trfase"/>
</dbReference>
<dbReference type="InterPro" id="IPR036398">
    <property type="entry name" value="CA_dom_sf"/>
</dbReference>